<evidence type="ECO:0000313" key="1">
    <source>
        <dbReference type="EMBL" id="MCA9759446.1"/>
    </source>
</evidence>
<dbReference type="AlphaFoldDB" id="A0A956NIL9"/>
<feature type="non-terminal residue" evidence="1">
    <location>
        <position position="89"/>
    </location>
</feature>
<gene>
    <name evidence="1" type="ORF">KDA27_26870</name>
</gene>
<sequence>MSALERTVLLAVMLALGAVGCTKSDGESEQHPDHPGEIAAERYRARAGVDGVLDPTALLEAKAHLDRMSSPLTDAGLWSWEWLGPGNIG</sequence>
<proteinExistence type="predicted"/>
<dbReference type="PROSITE" id="PS51257">
    <property type="entry name" value="PROKAR_LIPOPROTEIN"/>
    <property type="match status" value="1"/>
</dbReference>
<name>A0A956NIL9_UNCEI</name>
<accession>A0A956NIL9</accession>
<dbReference type="Proteomes" id="UP000739538">
    <property type="component" value="Unassembled WGS sequence"/>
</dbReference>
<dbReference type="EMBL" id="JAGQHS010000349">
    <property type="protein sequence ID" value="MCA9759446.1"/>
    <property type="molecule type" value="Genomic_DNA"/>
</dbReference>
<comment type="caution">
    <text evidence="1">The sequence shown here is derived from an EMBL/GenBank/DDBJ whole genome shotgun (WGS) entry which is preliminary data.</text>
</comment>
<organism evidence="1 2">
    <name type="scientific">Eiseniibacteriota bacterium</name>
    <dbReference type="NCBI Taxonomy" id="2212470"/>
    <lineage>
        <taxon>Bacteria</taxon>
        <taxon>Candidatus Eiseniibacteriota</taxon>
    </lineage>
</organism>
<reference evidence="1" key="2">
    <citation type="journal article" date="2021" name="Microbiome">
        <title>Successional dynamics and alternative stable states in a saline activated sludge microbial community over 9 years.</title>
        <authorList>
            <person name="Wang Y."/>
            <person name="Ye J."/>
            <person name="Ju F."/>
            <person name="Liu L."/>
            <person name="Boyd J.A."/>
            <person name="Deng Y."/>
            <person name="Parks D.H."/>
            <person name="Jiang X."/>
            <person name="Yin X."/>
            <person name="Woodcroft B.J."/>
            <person name="Tyson G.W."/>
            <person name="Hugenholtz P."/>
            <person name="Polz M.F."/>
            <person name="Zhang T."/>
        </authorList>
    </citation>
    <scope>NUCLEOTIDE SEQUENCE</scope>
    <source>
        <strain evidence="1">HKST-UBA02</strain>
    </source>
</reference>
<protein>
    <submittedName>
        <fullName evidence="1">Uncharacterized protein</fullName>
    </submittedName>
</protein>
<evidence type="ECO:0000313" key="2">
    <source>
        <dbReference type="Proteomes" id="UP000739538"/>
    </source>
</evidence>
<reference evidence="1" key="1">
    <citation type="submission" date="2020-04" db="EMBL/GenBank/DDBJ databases">
        <authorList>
            <person name="Zhang T."/>
        </authorList>
    </citation>
    <scope>NUCLEOTIDE SEQUENCE</scope>
    <source>
        <strain evidence="1">HKST-UBA02</strain>
    </source>
</reference>